<evidence type="ECO:0000313" key="12">
    <source>
        <dbReference type="Proteomes" id="UP001216579"/>
    </source>
</evidence>
<dbReference type="Gene3D" id="1.20.5.3310">
    <property type="match status" value="1"/>
</dbReference>
<evidence type="ECO:0000256" key="4">
    <source>
        <dbReference type="ARBA" id="ARBA00022692"/>
    </source>
</evidence>
<comment type="function">
    <text evidence="9">Part of the twin-arginine translocation (Tat) system that transports large folded proteins containing a characteristic twin-arginine motif in their signal peptide across membranes. TatA could form the protein-conducting channel of the Tat system.</text>
</comment>
<dbReference type="InterPro" id="IPR006312">
    <property type="entry name" value="TatA/E"/>
</dbReference>
<dbReference type="NCBIfam" id="NF001854">
    <property type="entry name" value="PRK00575.1"/>
    <property type="match status" value="1"/>
</dbReference>
<feature type="compositionally biased region" description="Basic and acidic residues" evidence="10">
    <location>
        <begin position="45"/>
        <end position="55"/>
    </location>
</feature>
<dbReference type="Pfam" id="PF02416">
    <property type="entry name" value="TatA_B_E"/>
    <property type="match status" value="1"/>
</dbReference>
<feature type="region of interest" description="Disordered" evidence="10">
    <location>
        <begin position="45"/>
        <end position="101"/>
    </location>
</feature>
<keyword evidence="3 9" id="KW-1003">Cell membrane</keyword>
<evidence type="ECO:0000256" key="5">
    <source>
        <dbReference type="ARBA" id="ARBA00022927"/>
    </source>
</evidence>
<keyword evidence="5 9" id="KW-0653">Protein transport</keyword>
<organism evidence="11 12">
    <name type="scientific">Streptomyces silvisoli</name>
    <dbReference type="NCBI Taxonomy" id="3034235"/>
    <lineage>
        <taxon>Bacteria</taxon>
        <taxon>Bacillati</taxon>
        <taxon>Actinomycetota</taxon>
        <taxon>Actinomycetes</taxon>
        <taxon>Kitasatosporales</taxon>
        <taxon>Streptomycetaceae</taxon>
        <taxon>Streptomyces</taxon>
    </lineage>
</organism>
<dbReference type="RefSeq" id="WP_276095280.1">
    <property type="nucleotide sequence ID" value="NZ_JARJBC010000016.1"/>
</dbReference>
<accession>A0ABT5ZRL6</accession>
<keyword evidence="8 9" id="KW-0472">Membrane</keyword>
<dbReference type="PANTHER" id="PTHR42982:SF8">
    <property type="entry name" value="SEC-INDEPENDENT PROTEIN TRANSLOCASE PROTEIN TATA"/>
    <property type="match status" value="1"/>
</dbReference>
<evidence type="ECO:0000256" key="2">
    <source>
        <dbReference type="ARBA" id="ARBA00022448"/>
    </source>
</evidence>
<comment type="subunit">
    <text evidence="9">The Tat system comprises two distinct complexes: a TatABC complex, containing multiple copies of TatA, TatB and TatC subunits, and a separate TatA complex, containing only TatA subunits. Substrates initially bind to the TatABC complex, which probably triggers association of the separate TatA complex to form the active translocon.</text>
</comment>
<evidence type="ECO:0000256" key="3">
    <source>
        <dbReference type="ARBA" id="ARBA00022475"/>
    </source>
</evidence>
<comment type="similarity">
    <text evidence="9">Belongs to the TatA/E family.</text>
</comment>
<evidence type="ECO:0000313" key="11">
    <source>
        <dbReference type="EMBL" id="MDF3292194.1"/>
    </source>
</evidence>
<feature type="compositionally biased region" description="Basic and acidic residues" evidence="10">
    <location>
        <begin position="92"/>
        <end position="101"/>
    </location>
</feature>
<name>A0ABT5ZRL6_9ACTN</name>
<proteinExistence type="inferred from homology"/>
<dbReference type="InterPro" id="IPR003369">
    <property type="entry name" value="TatA/B/E"/>
</dbReference>
<evidence type="ECO:0000256" key="10">
    <source>
        <dbReference type="SAM" id="MobiDB-lite"/>
    </source>
</evidence>
<evidence type="ECO:0000256" key="7">
    <source>
        <dbReference type="ARBA" id="ARBA00023010"/>
    </source>
</evidence>
<dbReference type="Proteomes" id="UP001216579">
    <property type="component" value="Unassembled WGS sequence"/>
</dbReference>
<dbReference type="HAMAP" id="MF_00236">
    <property type="entry name" value="TatA_E"/>
    <property type="match status" value="1"/>
</dbReference>
<evidence type="ECO:0000256" key="6">
    <source>
        <dbReference type="ARBA" id="ARBA00022989"/>
    </source>
</evidence>
<evidence type="ECO:0000256" key="8">
    <source>
        <dbReference type="ARBA" id="ARBA00023136"/>
    </source>
</evidence>
<reference evidence="11 12" key="1">
    <citation type="submission" date="2023-03" db="EMBL/GenBank/DDBJ databases">
        <title>Draft genome sequence of Streptomyces sp. RB6PN23 isolated from peat swamp forest in Thailand.</title>
        <authorList>
            <person name="Klaysubun C."/>
            <person name="Duangmal K."/>
        </authorList>
    </citation>
    <scope>NUCLEOTIDE SEQUENCE [LARGE SCALE GENOMIC DNA]</scope>
    <source>
        <strain evidence="11 12">RB6PN23</strain>
    </source>
</reference>
<sequence>MFRNGLEPWHIVLVVLVFVLLFGSRKLPDAARGIGKSLRILKSETRALRDDDKPADAPADSTGGAEGAARDAQSQEALEHKPAAQPSPDPNRTPEDRRHTA</sequence>
<keyword evidence="2 9" id="KW-0813">Transport</keyword>
<dbReference type="PANTHER" id="PTHR42982">
    <property type="entry name" value="SEC-INDEPENDENT PROTEIN TRANSLOCASE PROTEIN TATA"/>
    <property type="match status" value="1"/>
</dbReference>
<comment type="caution">
    <text evidence="11">The sequence shown here is derived from an EMBL/GenBank/DDBJ whole genome shotgun (WGS) entry which is preliminary data.</text>
</comment>
<protein>
    <recommendedName>
        <fullName evidence="9">Sec-independent protein translocase protein TatA</fullName>
    </recommendedName>
</protein>
<comment type="subcellular location">
    <subcellularLocation>
        <location evidence="1 9">Cell membrane</location>
        <topology evidence="1 9">Single-pass membrane protein</topology>
    </subcellularLocation>
</comment>
<evidence type="ECO:0000256" key="1">
    <source>
        <dbReference type="ARBA" id="ARBA00004162"/>
    </source>
</evidence>
<dbReference type="EMBL" id="JARJBC010000016">
    <property type="protein sequence ID" value="MDF3292194.1"/>
    <property type="molecule type" value="Genomic_DNA"/>
</dbReference>
<gene>
    <name evidence="9 11" type="primary">tatA</name>
    <name evidence="11" type="ORF">P3G67_23755</name>
</gene>
<keyword evidence="7 9" id="KW-0811">Translocation</keyword>
<keyword evidence="12" id="KW-1185">Reference proteome</keyword>
<keyword evidence="4 9" id="KW-0812">Transmembrane</keyword>
<keyword evidence="6 9" id="KW-1133">Transmembrane helix</keyword>
<evidence type="ECO:0000256" key="9">
    <source>
        <dbReference type="HAMAP-Rule" id="MF_00236"/>
    </source>
</evidence>